<reference evidence="9" key="1">
    <citation type="submission" date="2020-07" db="EMBL/GenBank/DDBJ databases">
        <title>Multicomponent nature underlies the extraordinary mechanical properties of spider dragline silk.</title>
        <authorList>
            <person name="Kono N."/>
            <person name="Nakamura H."/>
            <person name="Mori M."/>
            <person name="Yoshida Y."/>
            <person name="Ohtoshi R."/>
            <person name="Malay A.D."/>
            <person name="Moran D.A.P."/>
            <person name="Tomita M."/>
            <person name="Numata K."/>
            <person name="Arakawa K."/>
        </authorList>
    </citation>
    <scope>NUCLEOTIDE SEQUENCE</scope>
</reference>
<dbReference type="AlphaFoldDB" id="A0A8X6HM06"/>
<evidence type="ECO:0000259" key="7">
    <source>
        <dbReference type="Pfam" id="PF01571"/>
    </source>
</evidence>
<dbReference type="NCBIfam" id="TIGR00528">
    <property type="entry name" value="gcvT"/>
    <property type="match status" value="1"/>
</dbReference>
<gene>
    <name evidence="9" type="primary">AMT</name>
    <name evidence="9" type="ORF">TNCT_475361</name>
</gene>
<feature type="domain" description="Aminomethyltransferase C-terminal" evidence="8">
    <location>
        <begin position="422"/>
        <end position="500"/>
    </location>
</feature>
<evidence type="ECO:0000256" key="5">
    <source>
        <dbReference type="ARBA" id="ARBA00031395"/>
    </source>
</evidence>
<evidence type="ECO:0000313" key="9">
    <source>
        <dbReference type="EMBL" id="GFR26068.1"/>
    </source>
</evidence>
<dbReference type="InterPro" id="IPR006223">
    <property type="entry name" value="GcvT"/>
</dbReference>
<dbReference type="PANTHER" id="PTHR43757">
    <property type="entry name" value="AMINOMETHYLTRANSFERASE"/>
    <property type="match status" value="1"/>
</dbReference>
<comment type="caution">
    <text evidence="9">The sequence shown here is derived from an EMBL/GenBank/DDBJ whole genome shotgun (WGS) entry which is preliminary data.</text>
</comment>
<evidence type="ECO:0000256" key="2">
    <source>
        <dbReference type="ARBA" id="ARBA00012616"/>
    </source>
</evidence>
<dbReference type="GO" id="GO:0006546">
    <property type="term" value="P:glycine catabolic process"/>
    <property type="evidence" value="ECO:0007669"/>
    <property type="project" value="InterPro"/>
</dbReference>
<dbReference type="PANTHER" id="PTHR43757:SF2">
    <property type="entry name" value="AMINOMETHYLTRANSFERASE, MITOCHONDRIAL"/>
    <property type="match status" value="1"/>
</dbReference>
<evidence type="ECO:0000259" key="8">
    <source>
        <dbReference type="Pfam" id="PF08669"/>
    </source>
</evidence>
<dbReference type="InterPro" id="IPR027266">
    <property type="entry name" value="TrmE/GcvT-like"/>
</dbReference>
<dbReference type="InterPro" id="IPR028896">
    <property type="entry name" value="GcvT/YgfZ/DmdA"/>
</dbReference>
<evidence type="ECO:0000256" key="1">
    <source>
        <dbReference type="ARBA" id="ARBA00008609"/>
    </source>
</evidence>
<keyword evidence="4" id="KW-0808">Transferase</keyword>
<dbReference type="GO" id="GO:0004047">
    <property type="term" value="F:aminomethyltransferase activity"/>
    <property type="evidence" value="ECO:0007669"/>
    <property type="project" value="UniProtKB-EC"/>
</dbReference>
<dbReference type="OrthoDB" id="10263536at2759"/>
<dbReference type="InterPro" id="IPR013977">
    <property type="entry name" value="GcvT_C"/>
</dbReference>
<dbReference type="Gene3D" id="3.30.1360.120">
    <property type="entry name" value="Probable tRNA modification gtpase trme, domain 1"/>
    <property type="match status" value="1"/>
</dbReference>
<comment type="similarity">
    <text evidence="1">Belongs to the GcvT family.</text>
</comment>
<dbReference type="NCBIfam" id="NF001567">
    <property type="entry name" value="PRK00389.1"/>
    <property type="match status" value="1"/>
</dbReference>
<evidence type="ECO:0000256" key="4">
    <source>
        <dbReference type="ARBA" id="ARBA00022679"/>
    </source>
</evidence>
<dbReference type="GO" id="GO:0005739">
    <property type="term" value="C:mitochondrion"/>
    <property type="evidence" value="ECO:0007669"/>
    <property type="project" value="TreeGrafter"/>
</dbReference>
<dbReference type="FunFam" id="2.40.30.110:FF:000002">
    <property type="entry name" value="Aminomethyltransferase"/>
    <property type="match status" value="1"/>
</dbReference>
<dbReference type="Pfam" id="PF01571">
    <property type="entry name" value="GCV_T"/>
    <property type="match status" value="1"/>
</dbReference>
<dbReference type="GO" id="GO:0005960">
    <property type="term" value="C:glycine cleavage complex"/>
    <property type="evidence" value="ECO:0007669"/>
    <property type="project" value="InterPro"/>
</dbReference>
<organism evidence="9 10">
    <name type="scientific">Trichonephila clavata</name>
    <name type="common">Joro spider</name>
    <name type="synonym">Nephila clavata</name>
    <dbReference type="NCBI Taxonomy" id="2740835"/>
    <lineage>
        <taxon>Eukaryota</taxon>
        <taxon>Metazoa</taxon>
        <taxon>Ecdysozoa</taxon>
        <taxon>Arthropoda</taxon>
        <taxon>Chelicerata</taxon>
        <taxon>Arachnida</taxon>
        <taxon>Araneae</taxon>
        <taxon>Araneomorphae</taxon>
        <taxon>Entelegynae</taxon>
        <taxon>Araneoidea</taxon>
        <taxon>Nephilidae</taxon>
        <taxon>Trichonephila</taxon>
    </lineage>
</organism>
<dbReference type="Pfam" id="PF08669">
    <property type="entry name" value="GCV_T_C"/>
    <property type="match status" value="1"/>
</dbReference>
<dbReference type="EMBL" id="BMAO01018801">
    <property type="protein sequence ID" value="GFR26068.1"/>
    <property type="molecule type" value="Genomic_DNA"/>
</dbReference>
<keyword evidence="3" id="KW-0032">Aminotransferase</keyword>
<dbReference type="GO" id="GO:0008483">
    <property type="term" value="F:transaminase activity"/>
    <property type="evidence" value="ECO:0007669"/>
    <property type="project" value="UniProtKB-KW"/>
</dbReference>
<dbReference type="FunFam" id="3.30.70.1400:FF:000001">
    <property type="entry name" value="Aminomethyltransferase"/>
    <property type="match status" value="1"/>
</dbReference>
<dbReference type="InterPro" id="IPR029043">
    <property type="entry name" value="GcvT/YgfZ_C"/>
</dbReference>
<keyword evidence="10" id="KW-1185">Reference proteome</keyword>
<evidence type="ECO:0000256" key="3">
    <source>
        <dbReference type="ARBA" id="ARBA00022576"/>
    </source>
</evidence>
<comment type="catalytic activity">
    <reaction evidence="6">
        <text>N(6)-[(R)-S(8)-aminomethyldihydrolipoyl]-L-lysyl-[protein] + (6S)-5,6,7,8-tetrahydrofolate = N(6)-[(R)-dihydrolipoyl]-L-lysyl-[protein] + (6R)-5,10-methylene-5,6,7,8-tetrahydrofolate + NH4(+)</text>
        <dbReference type="Rhea" id="RHEA:16945"/>
        <dbReference type="Rhea" id="RHEA-COMP:10475"/>
        <dbReference type="Rhea" id="RHEA-COMP:10492"/>
        <dbReference type="ChEBI" id="CHEBI:15636"/>
        <dbReference type="ChEBI" id="CHEBI:28938"/>
        <dbReference type="ChEBI" id="CHEBI:57453"/>
        <dbReference type="ChEBI" id="CHEBI:83100"/>
        <dbReference type="ChEBI" id="CHEBI:83143"/>
        <dbReference type="EC" id="2.1.2.10"/>
    </reaction>
</comment>
<dbReference type="Proteomes" id="UP000887116">
    <property type="component" value="Unassembled WGS sequence"/>
</dbReference>
<sequence>MYSVSHFYKKAISGLGVRVGKSSGLFFGNAGSLSARRATPSNGGFAEATVALHRPSEDCNFSTTANTCSRASQTERSILMTTSLMYLQRVASSCNYSTLSSLDLTKNSKHVFPNESLCPFMQKCRFYSDEPLKELALNDFHTKKGAKFGGFAGYRMPLYYSDLSITESHLHTRSQVSVFDVSHMKQMFLRGQNCGKLLESLVVSDLEELECDQGTLTLLTNDNGGIIDDMIITKGYDDEWYIVSNAAYADKVENIFRNKVNEWNKAKGDNITFDAPSNKALLAFQGPKCAETLQIYVEGSLFNLPFMHSFEAYVIVNINARINRCGYTGEDGFEMSMNADESKMLLEYILKADGDIVKCAGLGARDTLRLEAGLCLSGTDFNESITPIEASLTWTIGKRRRKEGGFPGADVILRQLQEKPKKKRVGFISSGGACPRSGEKIFDPDGKEIGVITSGCPSPCLKKNIGMGYVASDYGKIGTPVEFRIHNKNVNGTVSKMPFVPHKYAQTDKPEVQKNI</sequence>
<dbReference type="Gene3D" id="3.30.70.1400">
    <property type="entry name" value="Aminomethyltransferase beta-barrel domains"/>
    <property type="match status" value="1"/>
</dbReference>
<dbReference type="EC" id="2.1.2.10" evidence="2"/>
<dbReference type="Gene3D" id="2.40.30.110">
    <property type="entry name" value="Aminomethyltransferase beta-barrel domains"/>
    <property type="match status" value="1"/>
</dbReference>
<evidence type="ECO:0000313" key="10">
    <source>
        <dbReference type="Proteomes" id="UP000887116"/>
    </source>
</evidence>
<dbReference type="InterPro" id="IPR006222">
    <property type="entry name" value="GCVT_N"/>
</dbReference>
<evidence type="ECO:0000256" key="6">
    <source>
        <dbReference type="ARBA" id="ARBA00047665"/>
    </source>
</evidence>
<name>A0A8X6HM06_TRICU</name>
<dbReference type="SUPFAM" id="SSF101790">
    <property type="entry name" value="Aminomethyltransferase beta-barrel domain"/>
    <property type="match status" value="1"/>
</dbReference>
<proteinExistence type="inferred from homology"/>
<dbReference type="Gene3D" id="4.10.1250.10">
    <property type="entry name" value="Aminomethyltransferase fragment"/>
    <property type="match status" value="1"/>
</dbReference>
<dbReference type="SUPFAM" id="SSF103025">
    <property type="entry name" value="Folate-binding domain"/>
    <property type="match status" value="1"/>
</dbReference>
<protein>
    <recommendedName>
        <fullName evidence="2">aminomethyltransferase</fullName>
        <ecNumber evidence="2">2.1.2.10</ecNumber>
    </recommendedName>
    <alternativeName>
        <fullName evidence="5">Glycine cleavage system T protein</fullName>
    </alternativeName>
</protein>
<feature type="domain" description="GCVT N-terminal" evidence="7">
    <location>
        <begin position="138"/>
        <end position="398"/>
    </location>
</feature>
<accession>A0A8X6HM06</accession>